<evidence type="ECO:0000313" key="3">
    <source>
        <dbReference type="Proteomes" id="UP000245870"/>
    </source>
</evidence>
<organism evidence="2 3">
    <name type="scientific">Hallella colorans</name>
    <dbReference type="NCBI Taxonomy" id="1703337"/>
    <lineage>
        <taxon>Bacteria</taxon>
        <taxon>Pseudomonadati</taxon>
        <taxon>Bacteroidota</taxon>
        <taxon>Bacteroidia</taxon>
        <taxon>Bacteroidales</taxon>
        <taxon>Prevotellaceae</taxon>
        <taxon>Hallella</taxon>
    </lineage>
</organism>
<keyword evidence="3" id="KW-1185">Reference proteome</keyword>
<reference evidence="2 3" key="1">
    <citation type="submission" date="2018-05" db="EMBL/GenBank/DDBJ databases">
        <title>Genomic Encyclopedia of Type Strains, Phase IV (KMG-IV): sequencing the most valuable type-strain genomes for metagenomic binning, comparative biology and taxonomic classification.</title>
        <authorList>
            <person name="Goeker M."/>
        </authorList>
    </citation>
    <scope>NUCLEOTIDE SEQUENCE [LARGE SCALE GENOMIC DNA]</scope>
    <source>
        <strain evidence="2 3">DSM 100333</strain>
    </source>
</reference>
<sequence>MNNYRLKYFFVSIFLIVSMCSWAQVRYQNARHAFKSNSMCNAYQDSLKNFGDSLYRPDVKAVSPLTKQDMAFLFLPLTFYKNITHHAFVIDETLSPIDAQLLSIYLRRPDMIKSTQSELERVGPTLAPTTVTKDPTVSVQQPSAKEPETLPVDVVVLKPNFWTLAGDYYLQFFQNYISSNWYKGGESNYSMESALTLEANYNNKQRFKWDNKLELKLGFQTSKSDSLHKLRTSNDLLRYTSKLGLQAARGWYYTLQLIANTQFMRNYKSNQRQVLSDFASPLNVNVSFGMDYTVNWFKGKLKGSAHLAPLAYNLKYVDRLALGGRYGLKEGKRTLHDFGSQFTVDLKWRFSDNITWLTRFYGYTTYKRAELEWENTFTFQFNKYISSKLFVYPRFDDGRKRDDMYGYWQLKEYISLGFSYDF</sequence>
<proteinExistence type="predicted"/>
<dbReference type="AlphaFoldDB" id="A0A2U0ULJ2"/>
<gene>
    <name evidence="2" type="ORF">C7379_10212</name>
</gene>
<evidence type="ECO:0000256" key="1">
    <source>
        <dbReference type="SAM" id="Phobius"/>
    </source>
</evidence>
<keyword evidence="1" id="KW-0472">Membrane</keyword>
<evidence type="ECO:0000313" key="2">
    <source>
        <dbReference type="EMBL" id="PVX58494.1"/>
    </source>
</evidence>
<accession>A0A2U0ULJ2</accession>
<evidence type="ECO:0008006" key="4">
    <source>
        <dbReference type="Google" id="ProtNLM"/>
    </source>
</evidence>
<keyword evidence="1" id="KW-1133">Transmembrane helix</keyword>
<dbReference type="Proteomes" id="UP000245870">
    <property type="component" value="Unassembled WGS sequence"/>
</dbReference>
<name>A0A2U0ULJ2_9BACT</name>
<dbReference type="InterPro" id="IPR021428">
    <property type="entry name" value="DUF3078"/>
</dbReference>
<keyword evidence="1" id="KW-0812">Transmembrane</keyword>
<dbReference type="EMBL" id="QENY01000002">
    <property type="protein sequence ID" value="PVX58494.1"/>
    <property type="molecule type" value="Genomic_DNA"/>
</dbReference>
<dbReference type="OrthoDB" id="1495718at2"/>
<feature type="transmembrane region" description="Helical" evidence="1">
    <location>
        <begin position="6"/>
        <end position="25"/>
    </location>
</feature>
<protein>
    <recommendedName>
        <fullName evidence="4">DUF3078 family protein</fullName>
    </recommendedName>
</protein>
<comment type="caution">
    <text evidence="2">The sequence shown here is derived from an EMBL/GenBank/DDBJ whole genome shotgun (WGS) entry which is preliminary data.</text>
</comment>
<dbReference type="Pfam" id="PF11276">
    <property type="entry name" value="DUF3078"/>
    <property type="match status" value="1"/>
</dbReference>